<protein>
    <submittedName>
        <fullName evidence="10">Oligopeptide transporter 1</fullName>
    </submittedName>
</protein>
<dbReference type="NCBIfam" id="TIGR00727">
    <property type="entry name" value="ISP4_OPT"/>
    <property type="match status" value="1"/>
</dbReference>
<keyword evidence="4 9" id="KW-0812">Transmembrane</keyword>
<dbReference type="GO" id="GO:0015031">
    <property type="term" value="P:protein transport"/>
    <property type="evidence" value="ECO:0007669"/>
    <property type="project" value="UniProtKB-KW"/>
</dbReference>
<keyword evidence="8 9" id="KW-0472">Membrane</keyword>
<evidence type="ECO:0000313" key="10">
    <source>
        <dbReference type="EMBL" id="KAK1273791.1"/>
    </source>
</evidence>
<evidence type="ECO:0000256" key="2">
    <source>
        <dbReference type="ARBA" id="ARBA00005484"/>
    </source>
</evidence>
<dbReference type="InterPro" id="IPR004813">
    <property type="entry name" value="OPT"/>
</dbReference>
<feature type="transmembrane region" description="Helical" evidence="9">
    <location>
        <begin position="134"/>
        <end position="158"/>
    </location>
</feature>
<evidence type="ECO:0000256" key="1">
    <source>
        <dbReference type="ARBA" id="ARBA00004141"/>
    </source>
</evidence>
<dbReference type="GO" id="GO:0035673">
    <property type="term" value="F:oligopeptide transmembrane transporter activity"/>
    <property type="evidence" value="ECO:0007669"/>
    <property type="project" value="InterPro"/>
</dbReference>
<feature type="transmembrane region" description="Helical" evidence="9">
    <location>
        <begin position="430"/>
        <end position="451"/>
    </location>
</feature>
<evidence type="ECO:0000256" key="8">
    <source>
        <dbReference type="ARBA" id="ARBA00023136"/>
    </source>
</evidence>
<keyword evidence="6" id="KW-0653">Protein transport</keyword>
<keyword evidence="5" id="KW-0571">Peptide transport</keyword>
<comment type="subcellular location">
    <subcellularLocation>
        <location evidence="1">Membrane</location>
        <topology evidence="1">Multi-pass membrane protein</topology>
    </subcellularLocation>
</comment>
<evidence type="ECO:0000256" key="5">
    <source>
        <dbReference type="ARBA" id="ARBA00022856"/>
    </source>
</evidence>
<dbReference type="AlphaFoldDB" id="A0AAV9BB67"/>
<comment type="caution">
    <text evidence="10">The sequence shown here is derived from an EMBL/GenBank/DDBJ whole genome shotgun (WGS) entry which is preliminary data.</text>
</comment>
<feature type="transmembrane region" description="Helical" evidence="9">
    <location>
        <begin position="634"/>
        <end position="651"/>
    </location>
</feature>
<feature type="transmembrane region" description="Helical" evidence="9">
    <location>
        <begin position="244"/>
        <end position="262"/>
    </location>
</feature>
<comment type="similarity">
    <text evidence="2">Belongs to the oligopeptide OPT transporter (TC 2.A.67.1) family.</text>
</comment>
<dbReference type="NCBIfam" id="TIGR00728">
    <property type="entry name" value="OPT_sfam"/>
    <property type="match status" value="1"/>
</dbReference>
<gene>
    <name evidence="10" type="ORF">QJS04_geneDACA016486</name>
</gene>
<feature type="transmembrane region" description="Helical" evidence="9">
    <location>
        <begin position="215"/>
        <end position="232"/>
    </location>
</feature>
<accession>A0AAV9BB67</accession>
<dbReference type="EMBL" id="JAUJYN010000004">
    <property type="protein sequence ID" value="KAK1273791.1"/>
    <property type="molecule type" value="Genomic_DNA"/>
</dbReference>
<feature type="transmembrane region" description="Helical" evidence="9">
    <location>
        <begin position="663"/>
        <end position="686"/>
    </location>
</feature>
<dbReference type="GO" id="GO:0016020">
    <property type="term" value="C:membrane"/>
    <property type="evidence" value="ECO:0007669"/>
    <property type="project" value="UniProtKB-SubCell"/>
</dbReference>
<evidence type="ECO:0000256" key="4">
    <source>
        <dbReference type="ARBA" id="ARBA00022692"/>
    </source>
</evidence>
<feature type="transmembrane region" description="Helical" evidence="9">
    <location>
        <begin position="26"/>
        <end position="45"/>
    </location>
</feature>
<dbReference type="Proteomes" id="UP001179952">
    <property type="component" value="Unassembled WGS sequence"/>
</dbReference>
<keyword evidence="3" id="KW-0813">Transport</keyword>
<evidence type="ECO:0000256" key="3">
    <source>
        <dbReference type="ARBA" id="ARBA00022448"/>
    </source>
</evidence>
<feature type="transmembrane region" description="Helical" evidence="9">
    <location>
        <begin position="346"/>
        <end position="366"/>
    </location>
</feature>
<keyword evidence="7 9" id="KW-1133">Transmembrane helix</keyword>
<dbReference type="PANTHER" id="PTHR22601">
    <property type="entry name" value="ISP4 LIKE PROTEIN"/>
    <property type="match status" value="1"/>
</dbReference>
<dbReference type="InterPro" id="IPR004648">
    <property type="entry name" value="Oligpept_transpt"/>
</dbReference>
<feature type="transmembrane region" description="Helical" evidence="9">
    <location>
        <begin position="611"/>
        <end position="628"/>
    </location>
</feature>
<dbReference type="Pfam" id="PF03169">
    <property type="entry name" value="OPT"/>
    <property type="match status" value="1"/>
</dbReference>
<reference evidence="10" key="1">
    <citation type="journal article" date="2023" name="Nat. Commun.">
        <title>Diploid and tetraploid genomes of Acorus and the evolution of monocots.</title>
        <authorList>
            <person name="Ma L."/>
            <person name="Liu K.W."/>
            <person name="Li Z."/>
            <person name="Hsiao Y.Y."/>
            <person name="Qi Y."/>
            <person name="Fu T."/>
            <person name="Tang G.D."/>
            <person name="Zhang D."/>
            <person name="Sun W.H."/>
            <person name="Liu D.K."/>
            <person name="Li Y."/>
            <person name="Chen G.Z."/>
            <person name="Liu X.D."/>
            <person name="Liao X.Y."/>
            <person name="Jiang Y.T."/>
            <person name="Yu X."/>
            <person name="Hao Y."/>
            <person name="Huang J."/>
            <person name="Zhao X.W."/>
            <person name="Ke S."/>
            <person name="Chen Y.Y."/>
            <person name="Wu W.L."/>
            <person name="Hsu J.L."/>
            <person name="Lin Y.F."/>
            <person name="Huang M.D."/>
            <person name="Li C.Y."/>
            <person name="Huang L."/>
            <person name="Wang Z.W."/>
            <person name="Zhao X."/>
            <person name="Zhong W.Y."/>
            <person name="Peng D.H."/>
            <person name="Ahmad S."/>
            <person name="Lan S."/>
            <person name="Zhang J.S."/>
            <person name="Tsai W.C."/>
            <person name="Van de Peer Y."/>
            <person name="Liu Z.J."/>
        </authorList>
    </citation>
    <scope>NUCLEOTIDE SEQUENCE</scope>
    <source>
        <tissue evidence="10">Leaves</tissue>
    </source>
</reference>
<proteinExistence type="inferred from homology"/>
<evidence type="ECO:0000256" key="7">
    <source>
        <dbReference type="ARBA" id="ARBA00022989"/>
    </source>
</evidence>
<evidence type="ECO:0000256" key="6">
    <source>
        <dbReference type="ARBA" id="ARBA00022927"/>
    </source>
</evidence>
<feature type="transmembrane region" description="Helical" evidence="9">
    <location>
        <begin position="586"/>
        <end position="604"/>
    </location>
</feature>
<feature type="transmembrane region" description="Helical" evidence="9">
    <location>
        <begin position="268"/>
        <end position="291"/>
    </location>
</feature>
<feature type="transmembrane region" description="Helical" evidence="9">
    <location>
        <begin position="401"/>
        <end position="418"/>
    </location>
</feature>
<reference evidence="10" key="2">
    <citation type="submission" date="2023-06" db="EMBL/GenBank/DDBJ databases">
        <authorList>
            <person name="Ma L."/>
            <person name="Liu K.-W."/>
            <person name="Li Z."/>
            <person name="Hsiao Y.-Y."/>
            <person name="Qi Y."/>
            <person name="Fu T."/>
            <person name="Tang G."/>
            <person name="Zhang D."/>
            <person name="Sun W.-H."/>
            <person name="Liu D.-K."/>
            <person name="Li Y."/>
            <person name="Chen G.-Z."/>
            <person name="Liu X.-D."/>
            <person name="Liao X.-Y."/>
            <person name="Jiang Y.-T."/>
            <person name="Yu X."/>
            <person name="Hao Y."/>
            <person name="Huang J."/>
            <person name="Zhao X.-W."/>
            <person name="Ke S."/>
            <person name="Chen Y.-Y."/>
            <person name="Wu W.-L."/>
            <person name="Hsu J.-L."/>
            <person name="Lin Y.-F."/>
            <person name="Huang M.-D."/>
            <person name="Li C.-Y."/>
            <person name="Huang L."/>
            <person name="Wang Z.-W."/>
            <person name="Zhao X."/>
            <person name="Zhong W.-Y."/>
            <person name="Peng D.-H."/>
            <person name="Ahmad S."/>
            <person name="Lan S."/>
            <person name="Zhang J.-S."/>
            <person name="Tsai W.-C."/>
            <person name="Van De Peer Y."/>
            <person name="Liu Z.-J."/>
        </authorList>
    </citation>
    <scope>NUCLEOTIDE SEQUENCE</scope>
    <source>
        <strain evidence="10">SCP</strain>
        <tissue evidence="10">Leaves</tissue>
    </source>
</reference>
<organism evidence="10 11">
    <name type="scientific">Acorus gramineus</name>
    <name type="common">Dwarf sweet flag</name>
    <dbReference type="NCBI Taxonomy" id="55184"/>
    <lineage>
        <taxon>Eukaryota</taxon>
        <taxon>Viridiplantae</taxon>
        <taxon>Streptophyta</taxon>
        <taxon>Embryophyta</taxon>
        <taxon>Tracheophyta</taxon>
        <taxon>Spermatophyta</taxon>
        <taxon>Magnoliopsida</taxon>
        <taxon>Liliopsida</taxon>
        <taxon>Acoraceae</taxon>
        <taxon>Acorus</taxon>
    </lineage>
</organism>
<keyword evidence="11" id="KW-1185">Reference proteome</keyword>
<sequence>MEESPIEQVRLTIPTEDDNTLPVLTIRTWVLGIATCIILAFMMQILAFRQNFIIISPICVQLLVLPLGNLMAKVLPTEPVKIPLTKWKFSMNPGPFNMKEHALIYTLTSAGNAYPAALEIITQLKIFYHRKINYLITFLMVQTTQLLGFGFAGMFMKFLVDSPYMWFPGVVSQYSLFRALHEKETRTKGSITRFQFFLIAAASSFAYYIVPNYLFPSISALSFICWIWRDSITAQIIGSGRNGLGIGSFALDWTVISGFLGGPLEMPVFTLVNVMVGFILIVYIITPITYWTNSYNAKRFPIFSTGVYDQYGHQYNVSRIINEKKFEFDQTAYDNYSKIYLSSYNIYYYGVNFAVLMATLSHVALFHGRSIWSQFRQAYRKQTGDIHTKLMKKNYAPIPQWWFYVILISMICLAIYSCEEYKGEVQLPYWGLLLACLLAFIFILPVSVIAATSNRYPNFNMALGIIGGYLFHGRPLADMTFKLYGSLGLSQAALFINDFKLCHYMKIPPRSMFLVQIVGTLISTTFQFFMQWYILSSVKNICDVDKLPKGSQWTCPFEHQRYMDNVIWGLAGPSRVFFPSGQYSKLFIFFFIGALAPVLTWLLARKYPNKQWIKLINIPIIFGATASMPPARSVNYLSWFAVGFLFNYFVYRRYKGWWAKYNYVLSNALDAGCAFMAVLIAGTIQLPADVYGMDWWGLDAGDHCPLASCPTAPGVVVDGCPTFT</sequence>
<evidence type="ECO:0000256" key="9">
    <source>
        <dbReference type="SAM" id="Phobius"/>
    </source>
</evidence>
<name>A0AAV9BB67_ACOGR</name>
<evidence type="ECO:0000313" key="11">
    <source>
        <dbReference type="Proteomes" id="UP001179952"/>
    </source>
</evidence>
<feature type="transmembrane region" description="Helical" evidence="9">
    <location>
        <begin position="513"/>
        <end position="534"/>
    </location>
</feature>